<evidence type="ECO:0000313" key="4">
    <source>
        <dbReference type="Proteomes" id="UP000252985"/>
    </source>
</evidence>
<dbReference type="GO" id="GO:0032259">
    <property type="term" value="P:methylation"/>
    <property type="evidence" value="ECO:0007669"/>
    <property type="project" value="UniProtKB-KW"/>
</dbReference>
<proteinExistence type="predicted"/>
<dbReference type="InterPro" id="IPR029063">
    <property type="entry name" value="SAM-dependent_MTases_sf"/>
</dbReference>
<dbReference type="Pfam" id="PF08241">
    <property type="entry name" value="Methyltransf_11"/>
    <property type="match status" value="1"/>
</dbReference>
<evidence type="ECO:0000256" key="1">
    <source>
        <dbReference type="SAM" id="MobiDB-lite"/>
    </source>
</evidence>
<keyword evidence="3" id="KW-0808">Transferase</keyword>
<dbReference type="Gene3D" id="3.40.50.150">
    <property type="entry name" value="Vaccinia Virus protein VP39"/>
    <property type="match status" value="1"/>
</dbReference>
<protein>
    <submittedName>
        <fullName evidence="3">SAM-dependent methyltransferase</fullName>
    </submittedName>
</protein>
<dbReference type="SUPFAM" id="SSF53335">
    <property type="entry name" value="S-adenosyl-L-methionine-dependent methyltransferases"/>
    <property type="match status" value="1"/>
</dbReference>
<name>A0A345EBX4_9EURY</name>
<dbReference type="CDD" id="cd02440">
    <property type="entry name" value="AdoMet_MTases"/>
    <property type="match status" value="1"/>
</dbReference>
<dbReference type="EMBL" id="CP031148">
    <property type="protein sequence ID" value="AXG09696.1"/>
    <property type="molecule type" value="Genomic_DNA"/>
</dbReference>
<accession>A0A345EBX4</accession>
<feature type="region of interest" description="Disordered" evidence="1">
    <location>
        <begin position="1"/>
        <end position="22"/>
    </location>
</feature>
<sequence>MNRWQTAQQAERNHSAHTSIVSDQESAKSLFERLWQEDISVLSNKDMLAVGGGTGIIHALEHPRLQVSIDPLYEEKRIPRTKTNAEIICGSGEHLPFSNNSFDIVYSQNVLDHTRNPNEVLDEISRILKRDGQFFFSVNTFSLPKIIRNKLDVVDTPHPHHFGPEEIKQMLQSSGFKLENIHMRTHSFTEKSVFSLLCQKEFKKAGGKLAQIKDFCAICRLS</sequence>
<gene>
    <name evidence="3" type="ORF">DU484_07370</name>
</gene>
<organism evidence="3 4">
    <name type="scientific">Haloplanus rubicundus</name>
    <dbReference type="NCBI Taxonomy" id="1547898"/>
    <lineage>
        <taxon>Archaea</taxon>
        <taxon>Methanobacteriati</taxon>
        <taxon>Methanobacteriota</taxon>
        <taxon>Stenosarchaea group</taxon>
        <taxon>Halobacteria</taxon>
        <taxon>Halobacteriales</taxon>
        <taxon>Haloferacaceae</taxon>
        <taxon>Haloplanus</taxon>
    </lineage>
</organism>
<evidence type="ECO:0000259" key="2">
    <source>
        <dbReference type="Pfam" id="PF08241"/>
    </source>
</evidence>
<dbReference type="AlphaFoldDB" id="A0A345EBX4"/>
<dbReference type="GeneID" id="37286786"/>
<dbReference type="KEGG" id="haq:DU484_07370"/>
<dbReference type="GO" id="GO:0008757">
    <property type="term" value="F:S-adenosylmethionine-dependent methyltransferase activity"/>
    <property type="evidence" value="ECO:0007669"/>
    <property type="project" value="InterPro"/>
</dbReference>
<evidence type="ECO:0000313" key="3">
    <source>
        <dbReference type="EMBL" id="AXG09696.1"/>
    </source>
</evidence>
<dbReference type="RefSeq" id="WP_114605545.1">
    <property type="nucleotide sequence ID" value="NZ_CP031148.1"/>
</dbReference>
<reference evidence="3 4" key="1">
    <citation type="submission" date="2018-07" db="EMBL/GenBank/DDBJ databases">
        <title>Genome sequences of Haloplanus sp. CBA1112.</title>
        <authorList>
            <person name="Kim Y.B."/>
            <person name="Roh S.W."/>
        </authorList>
    </citation>
    <scope>NUCLEOTIDE SEQUENCE [LARGE SCALE GENOMIC DNA]</scope>
    <source>
        <strain evidence="3 4">CBA1112</strain>
    </source>
</reference>
<dbReference type="InterPro" id="IPR013216">
    <property type="entry name" value="Methyltransf_11"/>
</dbReference>
<keyword evidence="3" id="KW-0489">Methyltransferase</keyword>
<dbReference type="Proteomes" id="UP000252985">
    <property type="component" value="Chromosome"/>
</dbReference>
<feature type="domain" description="Methyltransferase type 11" evidence="2">
    <location>
        <begin position="50"/>
        <end position="136"/>
    </location>
</feature>